<reference evidence="1 2" key="1">
    <citation type="submission" date="2020-08" db="EMBL/GenBank/DDBJ databases">
        <title>Sequencing the genomes of 1000 actinobacteria strains.</title>
        <authorList>
            <person name="Klenk H.-P."/>
        </authorList>
    </citation>
    <scope>NUCLEOTIDE SEQUENCE [LARGE SCALE GENOMIC DNA]</scope>
    <source>
        <strain evidence="1 2">DSM 45362</strain>
    </source>
</reference>
<evidence type="ECO:0000313" key="2">
    <source>
        <dbReference type="Proteomes" id="UP000587527"/>
    </source>
</evidence>
<name>A0A841BEB1_9ACTN</name>
<dbReference type="EMBL" id="JACHMN010000001">
    <property type="protein sequence ID" value="MBB5866624.1"/>
    <property type="molecule type" value="Genomic_DNA"/>
</dbReference>
<evidence type="ECO:0000313" key="1">
    <source>
        <dbReference type="EMBL" id="MBB5866624.1"/>
    </source>
</evidence>
<dbReference type="Proteomes" id="UP000587527">
    <property type="component" value="Unassembled WGS sequence"/>
</dbReference>
<sequence length="170" mass="18861">MLISELSVQADHGFVDMRTDDPLRQPDALLEAQLLDVRFEALTSTASLLFDLRTAMQIDDGNTGVLLARGLREIEWSGEIRSTARTAWNVVGSDCSRSGESVVLRIGFLPSARIRIMASRFEFYVGDVAELLEQLPDYGEDDDNAIRQNLPSWDSSLQIAWSSQAEAIAL</sequence>
<dbReference type="AlphaFoldDB" id="A0A841BEB1"/>
<keyword evidence="2" id="KW-1185">Reference proteome</keyword>
<accession>A0A841BEB1</accession>
<protein>
    <submittedName>
        <fullName evidence="1">Uncharacterized protein</fullName>
    </submittedName>
</protein>
<gene>
    <name evidence="1" type="ORF">F4553_000003</name>
</gene>
<comment type="caution">
    <text evidence="1">The sequence shown here is derived from an EMBL/GenBank/DDBJ whole genome shotgun (WGS) entry which is preliminary data.</text>
</comment>
<dbReference type="RefSeq" id="WP_184830562.1">
    <property type="nucleotide sequence ID" value="NZ_JACHMN010000001.1"/>
</dbReference>
<proteinExistence type="predicted"/>
<organism evidence="1 2">
    <name type="scientific">Allocatelliglobosispora scoriae</name>
    <dbReference type="NCBI Taxonomy" id="643052"/>
    <lineage>
        <taxon>Bacteria</taxon>
        <taxon>Bacillati</taxon>
        <taxon>Actinomycetota</taxon>
        <taxon>Actinomycetes</taxon>
        <taxon>Micromonosporales</taxon>
        <taxon>Micromonosporaceae</taxon>
        <taxon>Allocatelliglobosispora</taxon>
    </lineage>
</organism>